<protein>
    <submittedName>
        <fullName evidence="2">Uncharacterized protein</fullName>
    </submittedName>
</protein>
<reference evidence="2" key="1">
    <citation type="submission" date="2019-08" db="EMBL/GenBank/DDBJ databases">
        <authorList>
            <person name="Kucharzyk K."/>
            <person name="Murdoch R.W."/>
            <person name="Higgins S."/>
            <person name="Loffler F."/>
        </authorList>
    </citation>
    <scope>NUCLEOTIDE SEQUENCE</scope>
</reference>
<dbReference type="EMBL" id="VSSQ01071343">
    <property type="protein sequence ID" value="MPN22969.1"/>
    <property type="molecule type" value="Genomic_DNA"/>
</dbReference>
<name>A0A645GB08_9ZZZZ</name>
<organism evidence="2">
    <name type="scientific">bioreactor metagenome</name>
    <dbReference type="NCBI Taxonomy" id="1076179"/>
    <lineage>
        <taxon>unclassified sequences</taxon>
        <taxon>metagenomes</taxon>
        <taxon>ecological metagenomes</taxon>
    </lineage>
</organism>
<sequence length="56" mass="6412">MRDDNTNEERFPNISSTASMSECTGLMPTIPENEEAYEAYQDLSSMEIPKQKPKKK</sequence>
<gene>
    <name evidence="2" type="ORF">SDC9_170354</name>
</gene>
<evidence type="ECO:0000313" key="2">
    <source>
        <dbReference type="EMBL" id="MPN22969.1"/>
    </source>
</evidence>
<comment type="caution">
    <text evidence="2">The sequence shown here is derived from an EMBL/GenBank/DDBJ whole genome shotgun (WGS) entry which is preliminary data.</text>
</comment>
<evidence type="ECO:0000256" key="1">
    <source>
        <dbReference type="SAM" id="MobiDB-lite"/>
    </source>
</evidence>
<proteinExistence type="predicted"/>
<accession>A0A645GB08</accession>
<dbReference type="AlphaFoldDB" id="A0A645GB08"/>
<feature type="compositionally biased region" description="Polar residues" evidence="1">
    <location>
        <begin position="13"/>
        <end position="22"/>
    </location>
</feature>
<feature type="region of interest" description="Disordered" evidence="1">
    <location>
        <begin position="1"/>
        <end position="26"/>
    </location>
</feature>
<feature type="compositionally biased region" description="Basic and acidic residues" evidence="1">
    <location>
        <begin position="1"/>
        <end position="11"/>
    </location>
</feature>